<evidence type="ECO:0000313" key="2">
    <source>
        <dbReference type="EMBL" id="BCN30509.1"/>
    </source>
</evidence>
<dbReference type="RefSeq" id="WP_271715722.1">
    <property type="nucleotide sequence ID" value="NZ_AP024169.1"/>
</dbReference>
<dbReference type="Proteomes" id="UP000595897">
    <property type="component" value="Chromosome"/>
</dbReference>
<dbReference type="InterPro" id="IPR011437">
    <property type="entry name" value="DUF1540"/>
</dbReference>
<dbReference type="EMBL" id="AP024169">
    <property type="protein sequence ID" value="BCN30509.1"/>
    <property type="molecule type" value="Genomic_DNA"/>
</dbReference>
<evidence type="ECO:0000313" key="3">
    <source>
        <dbReference type="Proteomes" id="UP000595897"/>
    </source>
</evidence>
<protein>
    <recommendedName>
        <fullName evidence="1">DUF1540 domain-containing protein</fullName>
    </recommendedName>
</protein>
<reference evidence="2 3" key="1">
    <citation type="submission" date="2020-11" db="EMBL/GenBank/DDBJ databases">
        <title>Draft genome sequencing of a Lachnospiraceae strain isolated from anoxic soil subjected to BSD treatment.</title>
        <authorList>
            <person name="Uek A."/>
            <person name="Tonouchi A."/>
        </authorList>
    </citation>
    <scope>NUCLEOTIDE SEQUENCE [LARGE SCALE GENOMIC DNA]</scope>
    <source>
        <strain evidence="2 3">TB5</strain>
    </source>
</reference>
<name>A0A7R7EKP2_9FIRM</name>
<sequence length="56" mass="6447">MDKNPSIKCNVTECRYNANQDKYCTLEQIQVGKHDQVTSDVQGTDCNSFQRKESFT</sequence>
<feature type="domain" description="DUF1540" evidence="1">
    <location>
        <begin position="7"/>
        <end position="49"/>
    </location>
</feature>
<dbReference type="AlphaFoldDB" id="A0A7R7EKP2"/>
<keyword evidence="3" id="KW-1185">Reference proteome</keyword>
<organism evidence="2 3">
    <name type="scientific">Anaeromicropila herbilytica</name>
    <dbReference type="NCBI Taxonomy" id="2785025"/>
    <lineage>
        <taxon>Bacteria</taxon>
        <taxon>Bacillati</taxon>
        <taxon>Bacillota</taxon>
        <taxon>Clostridia</taxon>
        <taxon>Lachnospirales</taxon>
        <taxon>Lachnospiraceae</taxon>
        <taxon>Anaeromicropila</taxon>
    </lineage>
</organism>
<dbReference type="Pfam" id="PF07561">
    <property type="entry name" value="DUF1540"/>
    <property type="match status" value="1"/>
</dbReference>
<accession>A0A7R7EKP2</accession>
<gene>
    <name evidence="2" type="ORF">bsdtb5_18040</name>
</gene>
<proteinExistence type="predicted"/>
<evidence type="ECO:0000259" key="1">
    <source>
        <dbReference type="Pfam" id="PF07561"/>
    </source>
</evidence>
<dbReference type="KEGG" id="ahb:bsdtb5_18040"/>